<accession>A0A2P7EI52</accession>
<evidence type="ECO:0000259" key="4">
    <source>
        <dbReference type="Pfam" id="PF14159"/>
    </source>
</evidence>
<comment type="subcellular location">
    <subcellularLocation>
        <location evidence="1">Membrane</location>
        <topology evidence="1">Multi-pass membrane protein</topology>
    </subcellularLocation>
</comment>
<feature type="region of interest" description="Disordered" evidence="2">
    <location>
        <begin position="1"/>
        <end position="29"/>
    </location>
</feature>
<dbReference type="RefSeq" id="WP_106498689.1">
    <property type="nucleotide sequence ID" value="NZ_PXVC01000001.1"/>
</dbReference>
<proteinExistence type="predicted"/>
<dbReference type="AlphaFoldDB" id="A0A2P7EI52"/>
<gene>
    <name evidence="5" type="ORF">C7K08_00485</name>
</gene>
<keyword evidence="3" id="KW-1133">Transmembrane helix</keyword>
<evidence type="ECO:0000313" key="6">
    <source>
        <dbReference type="Proteomes" id="UP000240206"/>
    </source>
</evidence>
<dbReference type="Proteomes" id="UP000240206">
    <property type="component" value="Unassembled WGS sequence"/>
</dbReference>
<feature type="transmembrane region" description="Helical" evidence="3">
    <location>
        <begin position="88"/>
        <end position="108"/>
    </location>
</feature>
<comment type="caution">
    <text evidence="5">The sequence shown here is derived from an EMBL/GenBank/DDBJ whole genome shotgun (WGS) entry which is preliminary data.</text>
</comment>
<evidence type="ECO:0000313" key="5">
    <source>
        <dbReference type="EMBL" id="PSI02899.1"/>
    </source>
</evidence>
<protein>
    <recommendedName>
        <fullName evidence="4">Cyanobacterial aminoacyl-tRNA synthetase CAAD domain-containing protein</fullName>
    </recommendedName>
</protein>
<evidence type="ECO:0000256" key="2">
    <source>
        <dbReference type="SAM" id="MobiDB-lite"/>
    </source>
</evidence>
<sequence length="133" mass="14266">MTEPSEVNIDAQPVDSSTAENSNPLGDLGGAAADFKERYSDVLGKVNNALDGVNWAQMGRIGKSVGILVAVIVAQVLIKGVLDTINLLPVVPGLLELLGLVVVGNWSWGNLRTSTKREELVQRITKLRQEYLG</sequence>
<keyword evidence="3" id="KW-0472">Membrane</keyword>
<keyword evidence="6" id="KW-1185">Reference proteome</keyword>
<reference evidence="6" key="1">
    <citation type="submission" date="2018-03" db="EMBL/GenBank/DDBJ databases">
        <title>Ecological and genomic features of two cosmopolitan and abundant freshwater picocyanobacteria.</title>
        <authorList>
            <person name="Cabello-Yeves P.J."/>
            <person name="Picazo A."/>
            <person name="Camacho A."/>
            <person name="Callieri C."/>
            <person name="Rosselli R."/>
            <person name="Roda-Garcia J."/>
            <person name="Coutinho F.H."/>
            <person name="Rodriguez-Valera F."/>
        </authorList>
    </citation>
    <scope>NUCLEOTIDE SEQUENCE [LARGE SCALE GENOMIC DNA]</scope>
    <source>
        <strain evidence="6">Tous</strain>
    </source>
</reference>
<organism evidence="5 6">
    <name type="scientific">Synechococcus lacustris str. Tous</name>
    <dbReference type="NCBI Taxonomy" id="1910958"/>
    <lineage>
        <taxon>Bacteria</taxon>
        <taxon>Bacillati</taxon>
        <taxon>Cyanobacteriota</taxon>
        <taxon>Cyanophyceae</taxon>
        <taxon>Synechococcales</taxon>
        <taxon>Synechococcaceae</taxon>
        <taxon>Synechococcus</taxon>
    </lineage>
</organism>
<dbReference type="EMBL" id="PXVC01000001">
    <property type="protein sequence ID" value="PSI02899.1"/>
    <property type="molecule type" value="Genomic_DNA"/>
</dbReference>
<dbReference type="STRING" id="1910958.BTM30_03580"/>
<name>A0A2P7EI52_9SYNE</name>
<keyword evidence="3" id="KW-0812">Transmembrane</keyword>
<dbReference type="Pfam" id="PF14159">
    <property type="entry name" value="CAAD"/>
    <property type="match status" value="1"/>
</dbReference>
<evidence type="ECO:0000256" key="3">
    <source>
        <dbReference type="SAM" id="Phobius"/>
    </source>
</evidence>
<feature type="domain" description="Cyanobacterial aminoacyl-tRNA synthetase CAAD" evidence="4">
    <location>
        <begin position="55"/>
        <end position="133"/>
    </location>
</feature>
<dbReference type="InterPro" id="IPR025564">
    <property type="entry name" value="CAAD_dom"/>
</dbReference>
<feature type="transmembrane region" description="Helical" evidence="3">
    <location>
        <begin position="65"/>
        <end position="82"/>
    </location>
</feature>
<dbReference type="GO" id="GO:0016020">
    <property type="term" value="C:membrane"/>
    <property type="evidence" value="ECO:0007669"/>
    <property type="project" value="UniProtKB-SubCell"/>
</dbReference>
<evidence type="ECO:0000256" key="1">
    <source>
        <dbReference type="ARBA" id="ARBA00004141"/>
    </source>
</evidence>
<feature type="compositionally biased region" description="Polar residues" evidence="2">
    <location>
        <begin position="14"/>
        <end position="24"/>
    </location>
</feature>